<evidence type="ECO:0000256" key="1">
    <source>
        <dbReference type="SAM" id="MobiDB-lite"/>
    </source>
</evidence>
<evidence type="ECO:0000313" key="2">
    <source>
        <dbReference type="EMBL" id="EAS05166.2"/>
    </source>
</evidence>
<dbReference type="GeneID" id="7824570"/>
<dbReference type="Proteomes" id="UP000009168">
    <property type="component" value="Unassembled WGS sequence"/>
</dbReference>
<proteinExistence type="predicted"/>
<accession>I7LXQ8</accession>
<name>I7LXQ8_TETTS</name>
<organism evidence="2 3">
    <name type="scientific">Tetrahymena thermophila (strain SB210)</name>
    <dbReference type="NCBI Taxonomy" id="312017"/>
    <lineage>
        <taxon>Eukaryota</taxon>
        <taxon>Sar</taxon>
        <taxon>Alveolata</taxon>
        <taxon>Ciliophora</taxon>
        <taxon>Intramacronucleata</taxon>
        <taxon>Oligohymenophorea</taxon>
        <taxon>Hymenostomatida</taxon>
        <taxon>Tetrahymenina</taxon>
        <taxon>Tetrahymenidae</taxon>
        <taxon>Tetrahymena</taxon>
    </lineage>
</organism>
<sequence>MIQNKEIPQQKSLEMESQSSRLGFQQDNQKQQNQNIEMHELKHKQKLMKKLKKMNDEEKLQYFEDDNKEVFQLIDQMHLANLDQIVFESTTNFREFMKNLQNHSLKLKDRTEQIRQYIEELHLDYEKVEDDPTSKPKIEKEYQTSQIIEVAGELPKLIKKVVKNSDMNLSKIKQLLQTQNKLVDSLQNSIREIVSKINPYELGILNVKGKQPLEELFELLFEILYSEPKEKFQWKEFKYTALLSEDGSADFLYRLANFDMKQLNQAQLDNIKKNKDSNELRSYLEDPKIGELLIEIADWLEFIYHGHFLVNELHEIEELYLEAKQTVEEQERKQRNQIAIEQLKQQRIQEIQTQQQFTDFISNMVIQIQQNYQKTQEKLRIHQKNQQDIINAISNQNQQKQASKHI</sequence>
<dbReference type="InParanoid" id="I7LXQ8"/>
<evidence type="ECO:0000313" key="3">
    <source>
        <dbReference type="Proteomes" id="UP000009168"/>
    </source>
</evidence>
<keyword evidence="3" id="KW-1185">Reference proteome</keyword>
<feature type="region of interest" description="Disordered" evidence="1">
    <location>
        <begin position="1"/>
        <end position="32"/>
    </location>
</feature>
<dbReference type="RefSeq" id="XP_001025411.2">
    <property type="nucleotide sequence ID" value="XM_001025411.2"/>
</dbReference>
<dbReference type="AlphaFoldDB" id="I7LXQ8"/>
<dbReference type="EMBL" id="GG662407">
    <property type="protein sequence ID" value="EAS05166.2"/>
    <property type="molecule type" value="Genomic_DNA"/>
</dbReference>
<gene>
    <name evidence="2" type="ORF">TTHERM_00766510</name>
</gene>
<feature type="compositionally biased region" description="Polar residues" evidence="1">
    <location>
        <begin position="1"/>
        <end position="23"/>
    </location>
</feature>
<protein>
    <submittedName>
        <fullName evidence="2">Uncharacterized protein</fullName>
    </submittedName>
</protein>
<dbReference type="KEGG" id="tet:TTHERM_00766510"/>
<reference evidence="3" key="1">
    <citation type="journal article" date="2006" name="PLoS Biol.">
        <title>Macronuclear genome sequence of the ciliate Tetrahymena thermophila, a model eukaryote.</title>
        <authorList>
            <person name="Eisen J.A."/>
            <person name="Coyne R.S."/>
            <person name="Wu M."/>
            <person name="Wu D."/>
            <person name="Thiagarajan M."/>
            <person name="Wortman J.R."/>
            <person name="Badger J.H."/>
            <person name="Ren Q."/>
            <person name="Amedeo P."/>
            <person name="Jones K.M."/>
            <person name="Tallon L.J."/>
            <person name="Delcher A.L."/>
            <person name="Salzberg S.L."/>
            <person name="Silva J.C."/>
            <person name="Haas B.J."/>
            <person name="Majoros W.H."/>
            <person name="Farzad M."/>
            <person name="Carlton J.M."/>
            <person name="Smith R.K. Jr."/>
            <person name="Garg J."/>
            <person name="Pearlman R.E."/>
            <person name="Karrer K.M."/>
            <person name="Sun L."/>
            <person name="Manning G."/>
            <person name="Elde N.C."/>
            <person name="Turkewitz A.P."/>
            <person name="Asai D.J."/>
            <person name="Wilkes D.E."/>
            <person name="Wang Y."/>
            <person name="Cai H."/>
            <person name="Collins K."/>
            <person name="Stewart B.A."/>
            <person name="Lee S.R."/>
            <person name="Wilamowska K."/>
            <person name="Weinberg Z."/>
            <person name="Ruzzo W.L."/>
            <person name="Wloga D."/>
            <person name="Gaertig J."/>
            <person name="Frankel J."/>
            <person name="Tsao C.-C."/>
            <person name="Gorovsky M.A."/>
            <person name="Keeling P.J."/>
            <person name="Waller R.F."/>
            <person name="Patron N.J."/>
            <person name="Cherry J.M."/>
            <person name="Stover N.A."/>
            <person name="Krieger C.J."/>
            <person name="del Toro C."/>
            <person name="Ryder H.F."/>
            <person name="Williamson S.C."/>
            <person name="Barbeau R.A."/>
            <person name="Hamilton E.P."/>
            <person name="Orias E."/>
        </authorList>
    </citation>
    <scope>NUCLEOTIDE SEQUENCE [LARGE SCALE GENOMIC DNA]</scope>
    <source>
        <strain evidence="3">SB210</strain>
    </source>
</reference>
<dbReference type="eggNOG" id="ENOG502T1K4">
    <property type="taxonomic scope" value="Eukaryota"/>
</dbReference>